<proteinExistence type="predicted"/>
<accession>A0A5J4RR44</accession>
<gene>
    <name evidence="1" type="ORF">EZS27_015400</name>
</gene>
<comment type="caution">
    <text evidence="1">The sequence shown here is derived from an EMBL/GenBank/DDBJ whole genome shotgun (WGS) entry which is preliminary data.</text>
</comment>
<name>A0A5J4RR44_9ZZZZ</name>
<dbReference type="EMBL" id="SNRY01000792">
    <property type="protein sequence ID" value="KAA6336436.1"/>
    <property type="molecule type" value="Genomic_DNA"/>
</dbReference>
<organism evidence="1">
    <name type="scientific">termite gut metagenome</name>
    <dbReference type="NCBI Taxonomy" id="433724"/>
    <lineage>
        <taxon>unclassified sequences</taxon>
        <taxon>metagenomes</taxon>
        <taxon>organismal metagenomes</taxon>
    </lineage>
</organism>
<sequence length="61" mass="6814">MQSLFFLMGKNHVLQQSRYKIKINFSLNGNPVIWKKGIALEITPVSKSNSKPPIAAIIAMT</sequence>
<protein>
    <submittedName>
        <fullName evidence="1">Uncharacterized protein</fullName>
    </submittedName>
</protein>
<evidence type="ECO:0000313" key="1">
    <source>
        <dbReference type="EMBL" id="KAA6336436.1"/>
    </source>
</evidence>
<dbReference type="AlphaFoldDB" id="A0A5J4RR44"/>
<reference evidence="1" key="1">
    <citation type="submission" date="2019-03" db="EMBL/GenBank/DDBJ databases">
        <title>Single cell metagenomics reveals metabolic interactions within the superorganism composed of flagellate Streblomastix strix and complex community of Bacteroidetes bacteria on its surface.</title>
        <authorList>
            <person name="Treitli S.C."/>
            <person name="Kolisko M."/>
            <person name="Husnik F."/>
            <person name="Keeling P."/>
            <person name="Hampl V."/>
        </authorList>
    </citation>
    <scope>NUCLEOTIDE SEQUENCE</scope>
    <source>
        <strain evidence="1">STM</strain>
    </source>
</reference>